<comment type="caution">
    <text evidence="1">The sequence shown here is derived from an EMBL/GenBank/DDBJ whole genome shotgun (WGS) entry which is preliminary data.</text>
</comment>
<dbReference type="Proteomes" id="UP000324222">
    <property type="component" value="Unassembled WGS sequence"/>
</dbReference>
<name>A0A5B7HQB5_PORTR</name>
<dbReference type="EMBL" id="VSRR010031919">
    <property type="protein sequence ID" value="MPC70898.1"/>
    <property type="molecule type" value="Genomic_DNA"/>
</dbReference>
<organism evidence="1 2">
    <name type="scientific">Portunus trituberculatus</name>
    <name type="common">Swimming crab</name>
    <name type="synonym">Neptunus trituberculatus</name>
    <dbReference type="NCBI Taxonomy" id="210409"/>
    <lineage>
        <taxon>Eukaryota</taxon>
        <taxon>Metazoa</taxon>
        <taxon>Ecdysozoa</taxon>
        <taxon>Arthropoda</taxon>
        <taxon>Crustacea</taxon>
        <taxon>Multicrustacea</taxon>
        <taxon>Malacostraca</taxon>
        <taxon>Eumalacostraca</taxon>
        <taxon>Eucarida</taxon>
        <taxon>Decapoda</taxon>
        <taxon>Pleocyemata</taxon>
        <taxon>Brachyura</taxon>
        <taxon>Eubrachyura</taxon>
        <taxon>Portunoidea</taxon>
        <taxon>Portunidae</taxon>
        <taxon>Portuninae</taxon>
        <taxon>Portunus</taxon>
    </lineage>
</organism>
<evidence type="ECO:0000313" key="2">
    <source>
        <dbReference type="Proteomes" id="UP000324222"/>
    </source>
</evidence>
<reference evidence="1 2" key="1">
    <citation type="submission" date="2019-05" db="EMBL/GenBank/DDBJ databases">
        <title>Another draft genome of Portunus trituberculatus and its Hox gene families provides insights of decapod evolution.</title>
        <authorList>
            <person name="Jeong J.-H."/>
            <person name="Song I."/>
            <person name="Kim S."/>
            <person name="Choi T."/>
            <person name="Kim D."/>
            <person name="Ryu S."/>
            <person name="Kim W."/>
        </authorList>
    </citation>
    <scope>NUCLEOTIDE SEQUENCE [LARGE SCALE GENOMIC DNA]</scope>
    <source>
        <tissue evidence="1">Muscle</tissue>
    </source>
</reference>
<protein>
    <submittedName>
        <fullName evidence="1">Uncharacterized protein</fullName>
    </submittedName>
</protein>
<dbReference type="AlphaFoldDB" id="A0A5B7HQB5"/>
<keyword evidence="2" id="KW-1185">Reference proteome</keyword>
<accession>A0A5B7HQB5</accession>
<evidence type="ECO:0000313" key="1">
    <source>
        <dbReference type="EMBL" id="MPC70898.1"/>
    </source>
</evidence>
<sequence length="79" mass="8884">MDAAGERKAKVTQHSLDHAIHQPTDSFISPLHLYLLSKTLLFRNIPTYGSDDDKRAQCSQLLILARISTGVSNTFREDE</sequence>
<proteinExistence type="predicted"/>
<gene>
    <name evidence="1" type="ORF">E2C01_065160</name>
</gene>